<dbReference type="CDD" id="cd00519">
    <property type="entry name" value="Lipase_3"/>
    <property type="match status" value="1"/>
</dbReference>
<proteinExistence type="predicted"/>
<sequence length="514" mass="59130">MSTMEMNSNNGGGGSEESKVGFRYEIVRPERGRLADVLRWVLLSDNQAADRFLETNNKDSSSSRRSSCDDDDDDKRRWVMMMSVIVRKMISAMAKPMEWSGWAVEYLLNLLSLNGQLLGLLYNLIVSGKVVIPRRDSASFKSAIGHLDARVDLFFPRDALLLNVISRGGDDRPLMDLCILASKLAYENPSFISNIVTHHWKMHFLQFFNGWNELEKERSTQVFLMCDRPVDANFILVSFRGTEPFDAHDWTTDFDYSWYHIPNIGKLHMGFLEALGLGNRADASTFQNHLTINDVDDEMITTTTSAYYAVRSRLKTLLLEEHKNAKFILTGHSLGGALALLFPTILLLHQEKELMQRLLVVYTFGQPRVGDRQLGRFMEAHLNTNTNNTTNKYLRLVYCNDLVPRLPYDNTTFLFKHFGLCLYFNSRYVERKVEEEPNRNYFGFRYLIPEYVNAGWELVRGLSMRYMYGEDYKEAWCSIFLRLMGLAIPGVSAHSPTDYVNSVRLGKHHPPITP</sequence>
<dbReference type="Pfam" id="PF01764">
    <property type="entry name" value="Lipase_3"/>
    <property type="match status" value="1"/>
</dbReference>
<accession>A0AAP0JEP3</accession>
<dbReference type="InterPro" id="IPR044819">
    <property type="entry name" value="OBL-like"/>
</dbReference>
<dbReference type="AlphaFoldDB" id="A0AAP0JEP3"/>
<feature type="domain" description="Fungal lipase-type" evidence="1">
    <location>
        <begin position="237"/>
        <end position="409"/>
    </location>
</feature>
<protein>
    <recommendedName>
        <fullName evidence="1">Fungal lipase-type domain-containing protein</fullName>
    </recommendedName>
</protein>
<dbReference type="EMBL" id="JBBNAE010000004">
    <property type="protein sequence ID" value="KAK9131567.1"/>
    <property type="molecule type" value="Genomic_DNA"/>
</dbReference>
<keyword evidence="3" id="KW-1185">Reference proteome</keyword>
<gene>
    <name evidence="2" type="ORF">Sjap_012054</name>
</gene>
<dbReference type="PANTHER" id="PTHR46086:SF3">
    <property type="entry name" value="TRIACYLGLYCEROL LIPASE OBL1"/>
    <property type="match status" value="1"/>
</dbReference>
<dbReference type="PANTHER" id="PTHR46086">
    <property type="entry name" value="ALPHA/BETA-HYDROLASES SUPERFAMILY PROTEIN"/>
    <property type="match status" value="1"/>
</dbReference>
<dbReference type="SUPFAM" id="SSF53474">
    <property type="entry name" value="alpha/beta-Hydrolases"/>
    <property type="match status" value="1"/>
</dbReference>
<dbReference type="Gene3D" id="3.40.50.1820">
    <property type="entry name" value="alpha/beta hydrolase"/>
    <property type="match status" value="1"/>
</dbReference>
<comment type="caution">
    <text evidence="2">The sequence shown here is derived from an EMBL/GenBank/DDBJ whole genome shotgun (WGS) entry which is preliminary data.</text>
</comment>
<dbReference type="InterPro" id="IPR002921">
    <property type="entry name" value="Fungal_lipase-type"/>
</dbReference>
<dbReference type="InterPro" id="IPR029058">
    <property type="entry name" value="AB_hydrolase_fold"/>
</dbReference>
<evidence type="ECO:0000313" key="3">
    <source>
        <dbReference type="Proteomes" id="UP001417504"/>
    </source>
</evidence>
<reference evidence="2 3" key="1">
    <citation type="submission" date="2024-01" db="EMBL/GenBank/DDBJ databases">
        <title>Genome assemblies of Stephania.</title>
        <authorList>
            <person name="Yang L."/>
        </authorList>
    </citation>
    <scope>NUCLEOTIDE SEQUENCE [LARGE SCALE GENOMIC DNA]</scope>
    <source>
        <strain evidence="2">QJT</strain>
        <tissue evidence="2">Leaf</tissue>
    </source>
</reference>
<evidence type="ECO:0000259" key="1">
    <source>
        <dbReference type="Pfam" id="PF01764"/>
    </source>
</evidence>
<dbReference type="GO" id="GO:0004806">
    <property type="term" value="F:triacylglycerol lipase activity"/>
    <property type="evidence" value="ECO:0007669"/>
    <property type="project" value="InterPro"/>
</dbReference>
<dbReference type="Proteomes" id="UP001417504">
    <property type="component" value="Unassembled WGS sequence"/>
</dbReference>
<dbReference type="GO" id="GO:0006629">
    <property type="term" value="P:lipid metabolic process"/>
    <property type="evidence" value="ECO:0007669"/>
    <property type="project" value="InterPro"/>
</dbReference>
<organism evidence="2 3">
    <name type="scientific">Stephania japonica</name>
    <dbReference type="NCBI Taxonomy" id="461633"/>
    <lineage>
        <taxon>Eukaryota</taxon>
        <taxon>Viridiplantae</taxon>
        <taxon>Streptophyta</taxon>
        <taxon>Embryophyta</taxon>
        <taxon>Tracheophyta</taxon>
        <taxon>Spermatophyta</taxon>
        <taxon>Magnoliopsida</taxon>
        <taxon>Ranunculales</taxon>
        <taxon>Menispermaceae</taxon>
        <taxon>Menispermoideae</taxon>
        <taxon>Cissampelideae</taxon>
        <taxon>Stephania</taxon>
    </lineage>
</organism>
<evidence type="ECO:0000313" key="2">
    <source>
        <dbReference type="EMBL" id="KAK9131567.1"/>
    </source>
</evidence>
<name>A0AAP0JEP3_9MAGN</name>